<reference evidence="2 3" key="1">
    <citation type="submission" date="2018-04" db="EMBL/GenBank/DDBJ databases">
        <title>Genomic Encyclopedia of Type Strains, Phase IV (KMG-IV): sequencing the most valuable type-strain genomes for metagenomic binning, comparative biology and taxonomic classification.</title>
        <authorList>
            <person name="Goeker M."/>
        </authorList>
    </citation>
    <scope>NUCLEOTIDE SEQUENCE [LARGE SCALE GENOMIC DNA]</scope>
    <source>
        <strain evidence="2 3">DSM 104150</strain>
    </source>
</reference>
<evidence type="ECO:0000313" key="3">
    <source>
        <dbReference type="Proteomes" id="UP000248330"/>
    </source>
</evidence>
<keyword evidence="1" id="KW-0472">Membrane</keyword>
<protein>
    <submittedName>
        <fullName evidence="2">Conjugative transfer pilus assembly protein TraH</fullName>
    </submittedName>
</protein>
<dbReference type="OrthoDB" id="9797479at2"/>
<organism evidence="2 3">
    <name type="scientific">Sinimarinibacterium flocculans</name>
    <dbReference type="NCBI Taxonomy" id="985250"/>
    <lineage>
        <taxon>Bacteria</taxon>
        <taxon>Pseudomonadati</taxon>
        <taxon>Pseudomonadota</taxon>
        <taxon>Gammaproteobacteria</taxon>
        <taxon>Nevskiales</taxon>
        <taxon>Nevskiaceae</taxon>
        <taxon>Sinimarinibacterium</taxon>
    </lineage>
</organism>
<name>A0A318E894_9GAMM</name>
<accession>A0A318E894</accession>
<gene>
    <name evidence="2" type="ORF">C8D93_105235</name>
</gene>
<keyword evidence="1" id="KW-0812">Transmembrane</keyword>
<dbReference type="EMBL" id="QICN01000005">
    <property type="protein sequence ID" value="PXV67877.1"/>
    <property type="molecule type" value="Genomic_DNA"/>
</dbReference>
<proteinExistence type="predicted"/>
<dbReference type="AlphaFoldDB" id="A0A318E894"/>
<keyword evidence="1" id="KW-1133">Transmembrane helix</keyword>
<dbReference type="RefSeq" id="WP_110265339.1">
    <property type="nucleotide sequence ID" value="NZ_CAWNXA010000005.1"/>
</dbReference>
<feature type="transmembrane region" description="Helical" evidence="1">
    <location>
        <begin position="63"/>
        <end position="83"/>
    </location>
</feature>
<dbReference type="InterPro" id="IPR010927">
    <property type="entry name" value="T4SS_TraH"/>
</dbReference>
<evidence type="ECO:0000313" key="2">
    <source>
        <dbReference type="EMBL" id="PXV67877.1"/>
    </source>
</evidence>
<dbReference type="Pfam" id="PF06122">
    <property type="entry name" value="TraH"/>
    <property type="match status" value="1"/>
</dbReference>
<dbReference type="Proteomes" id="UP000248330">
    <property type="component" value="Unassembled WGS sequence"/>
</dbReference>
<sequence length="533" mass="58108">MSTLDVEQLADRLGVPACSILTLRARQPDQLPPAFQTTPLRWRSQTVDCWISERADAERRRRLARRMVMVLLVVAALALAAVWSDRARADWVEDWFDQSISGGPSSLQTQQRGYYNAGSFSGRWRMTNDYLLTVQPPRIQAGCGGIDLFGGAMSYLDTEYLVEKFQRIIQAAPAFAFELAMQEYCKPCSSAMQTMEQITDYLNSIQVNDCRMSKQVAALAVSGDTSVFDGMREKAAQGKGILDGVLKNTQDFNDQTAAGNGASPVSQADAMSECPAAFKNVFTNGSVVGNAAELLDLDEYADLARGLIGDVHVGYSDATRTWIVMPVESCAGNDQIDGFDLIVGQMEKRAPVAGGTAGACSVASSSNIADSIADRLTGIAAKMSVGGAQLLSADDREFLSRAPFPLYNLLRDATAQQTVPETIDALVLPLSTAYAARVFDDLHKMTRLVLSKAREVHELQRYSAGTPQKCNVAHISGAYERVAAMEERSLRYREMAKANYAAQVADLSTNIALAHEMLSQRQRDLQMKTSASK</sequence>
<keyword evidence="3" id="KW-1185">Reference proteome</keyword>
<evidence type="ECO:0000256" key="1">
    <source>
        <dbReference type="SAM" id="Phobius"/>
    </source>
</evidence>
<comment type="caution">
    <text evidence="2">The sequence shown here is derived from an EMBL/GenBank/DDBJ whole genome shotgun (WGS) entry which is preliminary data.</text>
</comment>